<name>A0ABS6ASD5_9NOCA</name>
<accession>A0ABS6ASD5</accession>
<reference evidence="1 2" key="1">
    <citation type="submission" date="2021-06" db="EMBL/GenBank/DDBJ databases">
        <title>Actinomycetes sequencing.</title>
        <authorList>
            <person name="Shan Q."/>
        </authorList>
    </citation>
    <scope>NUCLEOTIDE SEQUENCE [LARGE SCALE GENOMIC DNA]</scope>
    <source>
        <strain evidence="1 2">NEAU-G5</strain>
    </source>
</reference>
<evidence type="ECO:0000313" key="1">
    <source>
        <dbReference type="EMBL" id="MBU3060937.1"/>
    </source>
</evidence>
<comment type="caution">
    <text evidence="1">The sequence shown here is derived from an EMBL/GenBank/DDBJ whole genome shotgun (WGS) entry which is preliminary data.</text>
</comment>
<dbReference type="EMBL" id="JAHKNI010000001">
    <property type="protein sequence ID" value="MBU3060937.1"/>
    <property type="molecule type" value="Genomic_DNA"/>
</dbReference>
<dbReference type="InterPro" id="IPR011200">
    <property type="entry name" value="UCP012608"/>
</dbReference>
<sequence length="327" mass="35749">MDTAQRYQFFAEYEVRGHSPCYEAWGHEIASDKDVLGLIDQLPPEKRQPNLILGAARYLGVEPSNYRNFKTWLTDHWAQVVEVAMSRRTQTNEPGRTAVLLPVLAQIPGPLSLIEVGASAGLCLYPDRYSYRYDDQVDIDPTDGPSSVVLPCATSGNPPLPEGLPMVVSRAGVDLNPLDVNDSDDVRWLECLVWPEQQHRLQRLRAAVGVARMDPPRLVVGDLLDSVAKLVDAARSGTTVVVFGSAVLAYLDPDSRRVFESTVRGLDCRWIANEGAGVIESVAARLPGPLGSARGRFVVSLDGQPLAYAGGHGQTLDWISQTDLHTP</sequence>
<keyword evidence="2" id="KW-1185">Reference proteome</keyword>
<proteinExistence type="predicted"/>
<protein>
    <submittedName>
        <fullName evidence="1">DUF2332 domain-containing protein</fullName>
    </submittedName>
</protein>
<gene>
    <name evidence="1" type="ORF">KO481_05290</name>
</gene>
<organism evidence="1 2">
    <name type="scientific">Nocardia albiluteola</name>
    <dbReference type="NCBI Taxonomy" id="2842303"/>
    <lineage>
        <taxon>Bacteria</taxon>
        <taxon>Bacillati</taxon>
        <taxon>Actinomycetota</taxon>
        <taxon>Actinomycetes</taxon>
        <taxon>Mycobacteriales</taxon>
        <taxon>Nocardiaceae</taxon>
        <taxon>Nocardia</taxon>
    </lineage>
</organism>
<evidence type="ECO:0000313" key="2">
    <source>
        <dbReference type="Proteomes" id="UP000733379"/>
    </source>
</evidence>
<dbReference type="RefSeq" id="WP_215915713.1">
    <property type="nucleotide sequence ID" value="NZ_JAHKNI010000001.1"/>
</dbReference>
<dbReference type="Pfam" id="PF10094">
    <property type="entry name" value="DUF2332"/>
    <property type="match status" value="1"/>
</dbReference>
<dbReference type="Proteomes" id="UP000733379">
    <property type="component" value="Unassembled WGS sequence"/>
</dbReference>